<dbReference type="InterPro" id="IPR036514">
    <property type="entry name" value="SGNH_hydro_sf"/>
</dbReference>
<dbReference type="SUPFAM" id="SSF52266">
    <property type="entry name" value="SGNH hydrolase"/>
    <property type="match status" value="1"/>
</dbReference>
<name>A0A8W8I136_MAGGI</name>
<evidence type="ECO:0000313" key="2">
    <source>
        <dbReference type="Proteomes" id="UP000005408"/>
    </source>
</evidence>
<keyword evidence="2" id="KW-1185">Reference proteome</keyword>
<dbReference type="Proteomes" id="UP000005408">
    <property type="component" value="Unassembled WGS sequence"/>
</dbReference>
<accession>A0A8W8I136</accession>
<dbReference type="Gene3D" id="3.40.50.1110">
    <property type="entry name" value="SGNH hydrolase"/>
    <property type="match status" value="1"/>
</dbReference>
<reference evidence="1" key="1">
    <citation type="submission" date="2022-08" db="UniProtKB">
        <authorList>
            <consortium name="EnsemblMetazoa"/>
        </authorList>
    </citation>
    <scope>IDENTIFICATION</scope>
    <source>
        <strain evidence="1">05x7-T-G4-1.051#20</strain>
    </source>
</reference>
<proteinExistence type="predicted"/>
<protein>
    <recommendedName>
        <fullName evidence="3">SGNH hydrolase-type esterase domain-containing protein</fullName>
    </recommendedName>
</protein>
<dbReference type="EnsemblMetazoa" id="G11888.3">
    <property type="protein sequence ID" value="G11888.3:cds"/>
    <property type="gene ID" value="G11888"/>
</dbReference>
<dbReference type="CDD" id="cd00229">
    <property type="entry name" value="SGNH_hydrolase"/>
    <property type="match status" value="1"/>
</dbReference>
<dbReference type="AlphaFoldDB" id="A0A8W8I136"/>
<evidence type="ECO:0008006" key="3">
    <source>
        <dbReference type="Google" id="ProtNLM"/>
    </source>
</evidence>
<evidence type="ECO:0000313" key="1">
    <source>
        <dbReference type="EnsemblMetazoa" id="G11888.3:cds"/>
    </source>
</evidence>
<sequence>KNIWIVGSSIPFWAGELAATQPGGRNLNLSARVKWHTIRGLQWHQLDPHILQLLKNSPPPEFLVVHLGSNDLTTQGLTSKKLIKEIECALLRYNALMPKTTLVWSAILPRLYWHGAPLNSGKKIEKKRKTINRKVRSIVLDLGGMVISHRNILAKFTQLFRHDGTHLSRTGNELYLKNLEGGLLAFLSNTAREFS</sequence>
<organism evidence="1 2">
    <name type="scientific">Magallana gigas</name>
    <name type="common">Pacific oyster</name>
    <name type="synonym">Crassostrea gigas</name>
    <dbReference type="NCBI Taxonomy" id="29159"/>
    <lineage>
        <taxon>Eukaryota</taxon>
        <taxon>Metazoa</taxon>
        <taxon>Spiralia</taxon>
        <taxon>Lophotrochozoa</taxon>
        <taxon>Mollusca</taxon>
        <taxon>Bivalvia</taxon>
        <taxon>Autobranchia</taxon>
        <taxon>Pteriomorphia</taxon>
        <taxon>Ostreida</taxon>
        <taxon>Ostreoidea</taxon>
        <taxon>Ostreidae</taxon>
        <taxon>Magallana</taxon>
    </lineage>
</organism>